<name>A0A8W8IKW8_MAGGI</name>
<evidence type="ECO:0000256" key="3">
    <source>
        <dbReference type="SAM" id="SignalP"/>
    </source>
</evidence>
<keyword evidence="5" id="KW-1185">Reference proteome</keyword>
<dbReference type="AlphaFoldDB" id="A0A8W8IKW8"/>
<evidence type="ECO:0000313" key="5">
    <source>
        <dbReference type="Proteomes" id="UP000005408"/>
    </source>
</evidence>
<proteinExistence type="predicted"/>
<feature type="chain" id="PRO_5036499235" evidence="3">
    <location>
        <begin position="21"/>
        <end position="119"/>
    </location>
</feature>
<feature type="transmembrane region" description="Helical" evidence="2">
    <location>
        <begin position="85"/>
        <end position="113"/>
    </location>
</feature>
<keyword evidence="3" id="KW-0732">Signal</keyword>
<feature type="signal peptide" evidence="3">
    <location>
        <begin position="1"/>
        <end position="20"/>
    </location>
</feature>
<dbReference type="OMA" id="CHHTSSE"/>
<keyword evidence="2" id="KW-1133">Transmembrane helix</keyword>
<keyword evidence="2" id="KW-0472">Membrane</keyword>
<dbReference type="EnsemblMetazoa" id="G14779.1">
    <property type="protein sequence ID" value="G14779.1:cds"/>
    <property type="gene ID" value="G14779"/>
</dbReference>
<reference evidence="4" key="1">
    <citation type="submission" date="2022-08" db="UniProtKB">
        <authorList>
            <consortium name="EnsemblMetazoa"/>
        </authorList>
    </citation>
    <scope>IDENTIFICATION</scope>
    <source>
        <strain evidence="4">05x7-T-G4-1.051#20</strain>
    </source>
</reference>
<keyword evidence="1" id="KW-0175">Coiled coil</keyword>
<keyword evidence="2" id="KW-0812">Transmembrane</keyword>
<evidence type="ECO:0000313" key="4">
    <source>
        <dbReference type="EnsemblMetazoa" id="G14779.1:cds"/>
    </source>
</evidence>
<protein>
    <submittedName>
        <fullName evidence="4">Uncharacterized protein</fullName>
    </submittedName>
</protein>
<feature type="coiled-coil region" evidence="1">
    <location>
        <begin position="40"/>
        <end position="67"/>
    </location>
</feature>
<dbReference type="Proteomes" id="UP000005408">
    <property type="component" value="Unassembled WGS sequence"/>
</dbReference>
<sequence length="119" mass="13576">MLRIFFMAFYLCTNIYICRTEELCDCDCDFDAKIDYWSNLTNQVAQYNELSATLAEIKKQLAVETRNLSSFLNSKRSATDNRESAVFTGIVGASFIVFASSALILVDLSRLIIYSQRKK</sequence>
<organism evidence="4 5">
    <name type="scientific">Magallana gigas</name>
    <name type="common">Pacific oyster</name>
    <name type="synonym">Crassostrea gigas</name>
    <dbReference type="NCBI Taxonomy" id="29159"/>
    <lineage>
        <taxon>Eukaryota</taxon>
        <taxon>Metazoa</taxon>
        <taxon>Spiralia</taxon>
        <taxon>Lophotrochozoa</taxon>
        <taxon>Mollusca</taxon>
        <taxon>Bivalvia</taxon>
        <taxon>Autobranchia</taxon>
        <taxon>Pteriomorphia</taxon>
        <taxon>Ostreida</taxon>
        <taxon>Ostreoidea</taxon>
        <taxon>Ostreidae</taxon>
        <taxon>Magallana</taxon>
    </lineage>
</organism>
<evidence type="ECO:0000256" key="2">
    <source>
        <dbReference type="SAM" id="Phobius"/>
    </source>
</evidence>
<accession>A0A8W8IKW8</accession>
<evidence type="ECO:0000256" key="1">
    <source>
        <dbReference type="SAM" id="Coils"/>
    </source>
</evidence>
<dbReference type="OrthoDB" id="6162635at2759"/>